<proteinExistence type="predicted"/>
<dbReference type="SUPFAM" id="SSF56281">
    <property type="entry name" value="Metallo-hydrolase/oxidoreductase"/>
    <property type="match status" value="1"/>
</dbReference>
<comment type="caution">
    <text evidence="1">The sequence shown here is derived from an EMBL/GenBank/DDBJ whole genome shotgun (WGS) entry which is preliminary data.</text>
</comment>
<sequence length="162" mass="18401">MVDDIDVVVLTHGNPIHLGNLNFFGDKPILFNSQEYLGNRVSSTQLKNNPFKKLSTNVEVWKTPGQTQADLSVIVRHVDGYGTMAITGDLIPSEQYLADYTDVMKESGIWDANIKRQNANLIVCMVDWIIPGHGLPFEVTQIYRRRAGCTRMKKWNRTMLFS</sequence>
<protein>
    <recommendedName>
        <fullName evidence="3">Lactamase_B domain-containing protein</fullName>
    </recommendedName>
</protein>
<dbReference type="Proteomes" id="UP001608902">
    <property type="component" value="Unassembled WGS sequence"/>
</dbReference>
<evidence type="ECO:0000313" key="2">
    <source>
        <dbReference type="Proteomes" id="UP001608902"/>
    </source>
</evidence>
<dbReference type="InterPro" id="IPR036866">
    <property type="entry name" value="RibonucZ/Hydroxyglut_hydro"/>
</dbReference>
<dbReference type="InterPro" id="IPR039344">
    <property type="entry name" value="MBLAC1"/>
</dbReference>
<dbReference type="PANTHER" id="PTHR23200">
    <property type="entry name" value="METALLO-BETA-LACTAMASE DOMAIN-CONTAINING PROTEIN 1"/>
    <property type="match status" value="1"/>
</dbReference>
<keyword evidence="2" id="KW-1185">Reference proteome</keyword>
<organism evidence="1 2">
    <name type="scientific">Gnathostoma spinigerum</name>
    <dbReference type="NCBI Taxonomy" id="75299"/>
    <lineage>
        <taxon>Eukaryota</taxon>
        <taxon>Metazoa</taxon>
        <taxon>Ecdysozoa</taxon>
        <taxon>Nematoda</taxon>
        <taxon>Chromadorea</taxon>
        <taxon>Rhabditida</taxon>
        <taxon>Spirurina</taxon>
        <taxon>Gnathostomatomorpha</taxon>
        <taxon>Gnathostomatoidea</taxon>
        <taxon>Gnathostomatidae</taxon>
        <taxon>Gnathostoma</taxon>
    </lineage>
</organism>
<dbReference type="PANTHER" id="PTHR23200:SF49">
    <property type="entry name" value="METALLO-BETA-LACTAMASE DOMAIN-CONTAINING PROTEIN"/>
    <property type="match status" value="1"/>
</dbReference>
<reference evidence="1 2" key="1">
    <citation type="submission" date="2024-08" db="EMBL/GenBank/DDBJ databases">
        <title>Gnathostoma spinigerum genome.</title>
        <authorList>
            <person name="Gonzalez-Bertolin B."/>
            <person name="Monzon S."/>
            <person name="Zaballos A."/>
            <person name="Jimenez P."/>
            <person name="Dekumyoy P."/>
            <person name="Varona S."/>
            <person name="Cuesta I."/>
            <person name="Sumanam S."/>
            <person name="Adisakwattana P."/>
            <person name="Gasser R.B."/>
            <person name="Hernandez-Gonzalez A."/>
            <person name="Young N.D."/>
            <person name="Perteguer M.J."/>
        </authorList>
    </citation>
    <scope>NUCLEOTIDE SEQUENCE [LARGE SCALE GENOMIC DNA]</scope>
    <source>
        <strain evidence="1">AL3</strain>
        <tissue evidence="1">Liver</tissue>
    </source>
</reference>
<dbReference type="EMBL" id="JBGFUD010011862">
    <property type="protein sequence ID" value="MFH4983324.1"/>
    <property type="molecule type" value="Genomic_DNA"/>
</dbReference>
<accession>A0ABD6ETM5</accession>
<evidence type="ECO:0008006" key="3">
    <source>
        <dbReference type="Google" id="ProtNLM"/>
    </source>
</evidence>
<gene>
    <name evidence="1" type="ORF">AB6A40_010033</name>
</gene>
<evidence type="ECO:0000313" key="1">
    <source>
        <dbReference type="EMBL" id="MFH4983324.1"/>
    </source>
</evidence>
<name>A0ABD6ETM5_9BILA</name>
<dbReference type="Gene3D" id="3.60.15.10">
    <property type="entry name" value="Ribonuclease Z/Hydroxyacylglutathione hydrolase-like"/>
    <property type="match status" value="1"/>
</dbReference>
<dbReference type="AlphaFoldDB" id="A0ABD6ETM5"/>